<sequence length="189" mass="21342">MLAPVHLLSYSALLGMQLWQSFAVTKITFQALPRSAFTTLNKRIFRAYFLTQSVLVLVTAVTTPTNNLLTLLSWLPLLRATTTTTTTSDNSSSPSTATWGITFAIMSVSSLLNLFLWEPRSRQAMIDRTHQETRDGRNKQPLALEPTPEMQAVNKRFKRSHAMCIHLNLVTIGSTLFWGWVLAARLRFE</sequence>
<dbReference type="GeneID" id="70188605"/>
<keyword evidence="2 5" id="KW-0812">Transmembrane</keyword>
<evidence type="ECO:0000259" key="6">
    <source>
        <dbReference type="Pfam" id="PF13664"/>
    </source>
</evidence>
<keyword evidence="4 5" id="KW-0472">Membrane</keyword>
<dbReference type="PANTHER" id="PTHR23241">
    <property type="entry name" value="LATE EMBRYOGENESIS ABUNDANT PLANTS LEA-RELATED"/>
    <property type="match status" value="1"/>
</dbReference>
<name>A0A9P8Y2M2_9PEZI</name>
<dbReference type="OrthoDB" id="1641132at2759"/>
<feature type="domain" description="TMEM205-like" evidence="6">
    <location>
        <begin position="8"/>
        <end position="129"/>
    </location>
</feature>
<comment type="caution">
    <text evidence="7">The sequence shown here is derived from an EMBL/GenBank/DDBJ whole genome shotgun (WGS) entry which is preliminary data.</text>
</comment>
<feature type="transmembrane region" description="Helical" evidence="5">
    <location>
        <begin position="12"/>
        <end position="32"/>
    </location>
</feature>
<proteinExistence type="predicted"/>
<evidence type="ECO:0000256" key="1">
    <source>
        <dbReference type="ARBA" id="ARBA00004370"/>
    </source>
</evidence>
<feature type="transmembrane region" description="Helical" evidence="5">
    <location>
        <begin position="53"/>
        <end position="77"/>
    </location>
</feature>
<evidence type="ECO:0000313" key="8">
    <source>
        <dbReference type="Proteomes" id="UP000756346"/>
    </source>
</evidence>
<comment type="subcellular location">
    <subcellularLocation>
        <location evidence="1">Membrane</location>
    </subcellularLocation>
</comment>
<dbReference type="GO" id="GO:0016020">
    <property type="term" value="C:membrane"/>
    <property type="evidence" value="ECO:0007669"/>
    <property type="project" value="UniProtKB-SubCell"/>
</dbReference>
<evidence type="ECO:0000256" key="4">
    <source>
        <dbReference type="ARBA" id="ARBA00023136"/>
    </source>
</evidence>
<gene>
    <name evidence="7" type="ORF">B0I36DRAFT_364922</name>
</gene>
<evidence type="ECO:0000256" key="5">
    <source>
        <dbReference type="SAM" id="Phobius"/>
    </source>
</evidence>
<evidence type="ECO:0000256" key="2">
    <source>
        <dbReference type="ARBA" id="ARBA00022692"/>
    </source>
</evidence>
<dbReference type="RefSeq" id="XP_046010567.1">
    <property type="nucleotide sequence ID" value="XM_046159059.1"/>
</dbReference>
<protein>
    <recommendedName>
        <fullName evidence="6">TMEM205-like domain-containing protein</fullName>
    </recommendedName>
</protein>
<keyword evidence="3 5" id="KW-1133">Transmembrane helix</keyword>
<dbReference type="InterPro" id="IPR053009">
    <property type="entry name" value="Xanthocillin_Biosynth-Assoc"/>
</dbReference>
<dbReference type="Proteomes" id="UP000756346">
    <property type="component" value="Unassembled WGS sequence"/>
</dbReference>
<dbReference type="InterPro" id="IPR025423">
    <property type="entry name" value="TMEM205-like"/>
</dbReference>
<dbReference type="AlphaFoldDB" id="A0A9P8Y2M2"/>
<feature type="transmembrane region" description="Helical" evidence="5">
    <location>
        <begin position="97"/>
        <end position="117"/>
    </location>
</feature>
<evidence type="ECO:0000256" key="3">
    <source>
        <dbReference type="ARBA" id="ARBA00022989"/>
    </source>
</evidence>
<feature type="transmembrane region" description="Helical" evidence="5">
    <location>
        <begin position="165"/>
        <end position="183"/>
    </location>
</feature>
<dbReference type="EMBL" id="JAGTJQ010000007">
    <property type="protein sequence ID" value="KAH7027768.1"/>
    <property type="molecule type" value="Genomic_DNA"/>
</dbReference>
<dbReference type="PANTHER" id="PTHR23241:SF102">
    <property type="entry name" value="LD23009P"/>
    <property type="match status" value="1"/>
</dbReference>
<accession>A0A9P8Y2M2</accession>
<organism evidence="7 8">
    <name type="scientific">Microdochium trichocladiopsis</name>
    <dbReference type="NCBI Taxonomy" id="1682393"/>
    <lineage>
        <taxon>Eukaryota</taxon>
        <taxon>Fungi</taxon>
        <taxon>Dikarya</taxon>
        <taxon>Ascomycota</taxon>
        <taxon>Pezizomycotina</taxon>
        <taxon>Sordariomycetes</taxon>
        <taxon>Xylariomycetidae</taxon>
        <taxon>Xylariales</taxon>
        <taxon>Microdochiaceae</taxon>
        <taxon>Microdochium</taxon>
    </lineage>
</organism>
<dbReference type="Pfam" id="PF13664">
    <property type="entry name" value="DUF4149"/>
    <property type="match status" value="1"/>
</dbReference>
<reference evidence="7" key="1">
    <citation type="journal article" date="2021" name="Nat. Commun.">
        <title>Genetic determinants of endophytism in the Arabidopsis root mycobiome.</title>
        <authorList>
            <person name="Mesny F."/>
            <person name="Miyauchi S."/>
            <person name="Thiergart T."/>
            <person name="Pickel B."/>
            <person name="Atanasova L."/>
            <person name="Karlsson M."/>
            <person name="Huettel B."/>
            <person name="Barry K.W."/>
            <person name="Haridas S."/>
            <person name="Chen C."/>
            <person name="Bauer D."/>
            <person name="Andreopoulos W."/>
            <person name="Pangilinan J."/>
            <person name="LaButti K."/>
            <person name="Riley R."/>
            <person name="Lipzen A."/>
            <person name="Clum A."/>
            <person name="Drula E."/>
            <person name="Henrissat B."/>
            <person name="Kohler A."/>
            <person name="Grigoriev I.V."/>
            <person name="Martin F.M."/>
            <person name="Hacquard S."/>
        </authorList>
    </citation>
    <scope>NUCLEOTIDE SEQUENCE</scope>
    <source>
        <strain evidence="7">MPI-CAGE-CH-0230</strain>
    </source>
</reference>
<keyword evidence="8" id="KW-1185">Reference proteome</keyword>
<evidence type="ECO:0000313" key="7">
    <source>
        <dbReference type="EMBL" id="KAH7027768.1"/>
    </source>
</evidence>